<evidence type="ECO:0000313" key="2">
    <source>
        <dbReference type="EMBL" id="PJK31396.1"/>
    </source>
</evidence>
<dbReference type="PANTHER" id="PTHR30388">
    <property type="entry name" value="ALDEHYDE OXIDOREDUCTASE MOLYBDENUM COFACTOR ASSEMBLY PROTEIN"/>
    <property type="match status" value="1"/>
</dbReference>
<dbReference type="RefSeq" id="WP_109793822.1">
    <property type="nucleotide sequence ID" value="NZ_PHIG01000005.1"/>
</dbReference>
<dbReference type="PANTHER" id="PTHR30388:SF4">
    <property type="entry name" value="MOLYBDENUM COFACTOR INSERTION CHAPERONE PAOD"/>
    <property type="match status" value="1"/>
</dbReference>
<proteinExistence type="predicted"/>
<dbReference type="Proteomes" id="UP000229498">
    <property type="component" value="Unassembled WGS sequence"/>
</dbReference>
<sequence length="224" mass="24199">MDRDILRELLADRDAKRSVVLATVLESGAQRLIRPGGDDPLQAEAEAAIRADKPATVETDDGQVFLNVFNPPLRMIIVGAVHIAQFLAPMAQMTGYAVTIIDPRQAWATPERFPDIRIVDEWPDDAMAELKPDHRTAIVTLTHDPKLDDPALQAALRSEAFYVGSLGSKRTHAKRVQRLEGAGYSKAEIGRIHAPVGLDIGAKSPAEIAVSVMAQVTAALRGAA</sequence>
<reference evidence="2 3" key="1">
    <citation type="submission" date="2017-11" db="EMBL/GenBank/DDBJ databases">
        <title>Draft genome sequence of Rhizobiales bacterium SY3-13.</title>
        <authorList>
            <person name="Sun C."/>
        </authorList>
    </citation>
    <scope>NUCLEOTIDE SEQUENCE [LARGE SCALE GENOMIC DNA]</scope>
    <source>
        <strain evidence="2 3">SY3-13</strain>
    </source>
</reference>
<evidence type="ECO:0000313" key="3">
    <source>
        <dbReference type="Proteomes" id="UP000229498"/>
    </source>
</evidence>
<gene>
    <name evidence="2" type="ORF">CVT23_01575</name>
</gene>
<accession>A0A2M9G6T8</accession>
<dbReference type="InterPro" id="IPR052698">
    <property type="entry name" value="MoCofactor_Util/Proc"/>
</dbReference>
<dbReference type="EMBL" id="PHIG01000005">
    <property type="protein sequence ID" value="PJK31396.1"/>
    <property type="molecule type" value="Genomic_DNA"/>
</dbReference>
<dbReference type="Gene3D" id="3.40.50.720">
    <property type="entry name" value="NAD(P)-binding Rossmann-like Domain"/>
    <property type="match status" value="1"/>
</dbReference>
<keyword evidence="3" id="KW-1185">Reference proteome</keyword>
<comment type="caution">
    <text evidence="2">The sequence shown here is derived from an EMBL/GenBank/DDBJ whole genome shotgun (WGS) entry which is preliminary data.</text>
</comment>
<feature type="domain" description="XdhC Rossmann" evidence="1">
    <location>
        <begin position="75"/>
        <end position="216"/>
    </location>
</feature>
<dbReference type="OrthoDB" id="9815497at2"/>
<evidence type="ECO:0000259" key="1">
    <source>
        <dbReference type="Pfam" id="PF13478"/>
    </source>
</evidence>
<dbReference type="InterPro" id="IPR027051">
    <property type="entry name" value="XdhC_Rossmann_dom"/>
</dbReference>
<name>A0A2M9G6T8_9PROT</name>
<protein>
    <submittedName>
        <fullName evidence="2">Xanthine dehydrogenase</fullName>
    </submittedName>
</protein>
<dbReference type="AlphaFoldDB" id="A0A2M9G6T8"/>
<organism evidence="2 3">
    <name type="scientific">Minwuia thermotolerans</name>
    <dbReference type="NCBI Taxonomy" id="2056226"/>
    <lineage>
        <taxon>Bacteria</taxon>
        <taxon>Pseudomonadati</taxon>
        <taxon>Pseudomonadota</taxon>
        <taxon>Alphaproteobacteria</taxon>
        <taxon>Minwuiales</taxon>
        <taxon>Minwuiaceae</taxon>
        <taxon>Minwuia</taxon>
    </lineage>
</organism>
<dbReference type="Pfam" id="PF13478">
    <property type="entry name" value="XdhC_C"/>
    <property type="match status" value="1"/>
</dbReference>